<dbReference type="AlphaFoldDB" id="A0A4U5M2R2"/>
<comment type="caution">
    <text evidence="2">The sequence shown here is derived from an EMBL/GenBank/DDBJ whole genome shotgun (WGS) entry which is preliminary data.</text>
</comment>
<dbReference type="EMBL" id="AZBU02000010">
    <property type="protein sequence ID" value="TKR62962.1"/>
    <property type="molecule type" value="Genomic_DNA"/>
</dbReference>
<name>A0A4U5M2R2_STECR</name>
<feature type="transmembrane region" description="Helical" evidence="1">
    <location>
        <begin position="128"/>
        <end position="151"/>
    </location>
</feature>
<evidence type="ECO:0000313" key="3">
    <source>
        <dbReference type="Proteomes" id="UP000298663"/>
    </source>
</evidence>
<feature type="transmembrane region" description="Helical" evidence="1">
    <location>
        <begin position="226"/>
        <end position="253"/>
    </location>
</feature>
<dbReference type="OrthoDB" id="5858623at2759"/>
<dbReference type="Proteomes" id="UP000298663">
    <property type="component" value="Unassembled WGS sequence"/>
</dbReference>
<feature type="transmembrane region" description="Helical" evidence="1">
    <location>
        <begin position="259"/>
        <end position="285"/>
    </location>
</feature>
<keyword evidence="1" id="KW-0472">Membrane</keyword>
<keyword evidence="1" id="KW-1133">Transmembrane helix</keyword>
<evidence type="ECO:0008006" key="4">
    <source>
        <dbReference type="Google" id="ProtNLM"/>
    </source>
</evidence>
<accession>A0A4U5M2R2</accession>
<feature type="transmembrane region" description="Helical" evidence="1">
    <location>
        <begin position="84"/>
        <end position="107"/>
    </location>
</feature>
<reference evidence="2 3" key="2">
    <citation type="journal article" date="2019" name="G3 (Bethesda)">
        <title>Hybrid Assembly of the Genome of the Entomopathogenic Nematode Steinernema carpocapsae Identifies the X-Chromosome.</title>
        <authorList>
            <person name="Serra L."/>
            <person name="Macchietto M."/>
            <person name="Macias-Munoz A."/>
            <person name="McGill C.J."/>
            <person name="Rodriguez I.M."/>
            <person name="Rodriguez B."/>
            <person name="Murad R."/>
            <person name="Mortazavi A."/>
        </authorList>
    </citation>
    <scope>NUCLEOTIDE SEQUENCE [LARGE SCALE GENOMIC DNA]</scope>
    <source>
        <strain evidence="2 3">ALL</strain>
    </source>
</reference>
<proteinExistence type="predicted"/>
<keyword evidence="3" id="KW-1185">Reference proteome</keyword>
<feature type="transmembrane region" description="Helical" evidence="1">
    <location>
        <begin position="6"/>
        <end position="27"/>
    </location>
</feature>
<feature type="transmembrane region" description="Helical" evidence="1">
    <location>
        <begin position="39"/>
        <end position="64"/>
    </location>
</feature>
<gene>
    <name evidence="2" type="ORF">L596_026856</name>
</gene>
<reference evidence="2 3" key="1">
    <citation type="journal article" date="2015" name="Genome Biol.">
        <title>Comparative genomics of Steinernema reveals deeply conserved gene regulatory networks.</title>
        <authorList>
            <person name="Dillman A.R."/>
            <person name="Macchietto M."/>
            <person name="Porter C.F."/>
            <person name="Rogers A."/>
            <person name="Williams B."/>
            <person name="Antoshechkin I."/>
            <person name="Lee M.M."/>
            <person name="Goodwin Z."/>
            <person name="Lu X."/>
            <person name="Lewis E.E."/>
            <person name="Goodrich-Blair H."/>
            <person name="Stock S.P."/>
            <person name="Adams B.J."/>
            <person name="Sternberg P.W."/>
            <person name="Mortazavi A."/>
        </authorList>
    </citation>
    <scope>NUCLEOTIDE SEQUENCE [LARGE SCALE GENOMIC DNA]</scope>
    <source>
        <strain evidence="2 3">ALL</strain>
    </source>
</reference>
<evidence type="ECO:0000256" key="1">
    <source>
        <dbReference type="SAM" id="Phobius"/>
    </source>
</evidence>
<feature type="transmembrane region" description="Helical" evidence="1">
    <location>
        <begin position="182"/>
        <end position="205"/>
    </location>
</feature>
<evidence type="ECO:0000313" key="2">
    <source>
        <dbReference type="EMBL" id="TKR62962.1"/>
    </source>
</evidence>
<organism evidence="2 3">
    <name type="scientific">Steinernema carpocapsae</name>
    <name type="common">Entomopathogenic nematode</name>
    <dbReference type="NCBI Taxonomy" id="34508"/>
    <lineage>
        <taxon>Eukaryota</taxon>
        <taxon>Metazoa</taxon>
        <taxon>Ecdysozoa</taxon>
        <taxon>Nematoda</taxon>
        <taxon>Chromadorea</taxon>
        <taxon>Rhabditida</taxon>
        <taxon>Tylenchina</taxon>
        <taxon>Panagrolaimomorpha</taxon>
        <taxon>Strongyloidoidea</taxon>
        <taxon>Steinernematidae</taxon>
        <taxon>Steinernema</taxon>
    </lineage>
</organism>
<dbReference type="InterPro" id="IPR019422">
    <property type="entry name" value="7TM_GPCR_serpentine_rcpt_Srh"/>
</dbReference>
<dbReference type="Pfam" id="PF10318">
    <property type="entry name" value="7TM_GPCR_Srh"/>
    <property type="match status" value="1"/>
</dbReference>
<keyword evidence="1" id="KW-0812">Transmembrane</keyword>
<protein>
    <recommendedName>
        <fullName evidence="4">7TM GPCR serpentine receptor class x (Srx) domain-containing protein</fullName>
    </recommendedName>
</protein>
<sequence length="331" mass="37663">MQTYLVLNYISAYFNLIVNCFTLYIVFKHTPPNMKNVAACVLNIILWNFAGNIMWALIPFYPLFPMNCYQLIGPLAVFFKQYYLAKYCYIILVLFFLNACVGVQLSFQFRWIQIAAPDRIKNLGRKWAYAYSAGIHFLPCALFSYLSHYMFLTPEEYPDFDPVYKGVPIYCLTPDQHKLTVLVSIIVAFVILSAIVIIALIILSYTSLNAKRQILSANTLKLQKTYLRNLIILASISILLGTVSGTVAWFCYYSHMVNLKLLCIGAILVILNHGTVLDIATLVVFRHYRKATQRVVRYFFHVCGVKNVLLVSTVTTRSGNLSNSGGYAARI</sequence>